<dbReference type="RefSeq" id="WP_253708331.1">
    <property type="nucleotide sequence ID" value="NZ_CP038802.1"/>
</dbReference>
<dbReference type="Proteomes" id="UP001059401">
    <property type="component" value="Chromosome"/>
</dbReference>
<evidence type="ECO:0000256" key="1">
    <source>
        <dbReference type="SAM" id="MobiDB-lite"/>
    </source>
</evidence>
<protein>
    <submittedName>
        <fullName evidence="2">Uncharacterized protein</fullName>
    </submittedName>
</protein>
<evidence type="ECO:0000313" key="2">
    <source>
        <dbReference type="EMBL" id="UTY28851.1"/>
    </source>
</evidence>
<sequence>MKKSKCKKCGATFYYDDMTPTEGLKDFAKDVIPGAGFIFRGPKICPDCKRLEETNNSGKSKSRSGGGLLNISNSESPEKIAELEKQRAKREDAVKSDNERQDISNLNIEGNSDEIQSTLNNLVSRAAGLKGGLFGNAQDKQTLKVIKEKLEFGIMKLRSMGNNNEADYFQSKLDKIK</sequence>
<proteinExistence type="predicted"/>
<reference evidence="2" key="1">
    <citation type="submission" date="2019-04" db="EMBL/GenBank/DDBJ databases">
        <title>Whole genome sequencing of oral phylogroup 2 treponemes.</title>
        <authorList>
            <person name="Chan Y."/>
            <person name="Zeng H.H."/>
            <person name="Yu X.L."/>
            <person name="Leung W.K."/>
            <person name="Watt R.M."/>
        </authorList>
    </citation>
    <scope>NUCLEOTIDE SEQUENCE</scope>
    <source>
        <strain evidence="2">OMZ 847</strain>
    </source>
</reference>
<gene>
    <name evidence="2" type="ORF">E4N76_07515</name>
</gene>
<feature type="region of interest" description="Disordered" evidence="1">
    <location>
        <begin position="50"/>
        <end position="102"/>
    </location>
</feature>
<name>A0ABY5HTY7_9SPIR</name>
<feature type="compositionally biased region" description="Basic and acidic residues" evidence="1">
    <location>
        <begin position="76"/>
        <end position="102"/>
    </location>
</feature>
<dbReference type="EMBL" id="CP038802">
    <property type="protein sequence ID" value="UTY28851.1"/>
    <property type="molecule type" value="Genomic_DNA"/>
</dbReference>
<evidence type="ECO:0000313" key="3">
    <source>
        <dbReference type="Proteomes" id="UP001059401"/>
    </source>
</evidence>
<accession>A0ABY5HTY7</accession>
<organism evidence="2 3">
    <name type="scientific">Treponema putidum</name>
    <dbReference type="NCBI Taxonomy" id="221027"/>
    <lineage>
        <taxon>Bacteria</taxon>
        <taxon>Pseudomonadati</taxon>
        <taxon>Spirochaetota</taxon>
        <taxon>Spirochaetia</taxon>
        <taxon>Spirochaetales</taxon>
        <taxon>Treponemataceae</taxon>
        <taxon>Treponema</taxon>
    </lineage>
</organism>
<keyword evidence="3" id="KW-1185">Reference proteome</keyword>